<dbReference type="EMBL" id="FOSG01000001">
    <property type="protein sequence ID" value="SFJ80660.1"/>
    <property type="molecule type" value="Genomic_DNA"/>
</dbReference>
<evidence type="ECO:0000313" key="2">
    <source>
        <dbReference type="Proteomes" id="UP000198928"/>
    </source>
</evidence>
<evidence type="ECO:0000313" key="1">
    <source>
        <dbReference type="EMBL" id="SFJ80660.1"/>
    </source>
</evidence>
<sequence length="140" mass="15628">MCASASPRRPYRCPPSLLRRWAAEPAYHDPTPLVRPYVVAYEQQERRRALALALDGIDVGPPVIHGVRVGGGGPVTGRRTMPCCRCERRFAPLSFRSEEYRSVACRLGQHRTCRDDEAAEPPCEGVTLLRCSCPCHAREP</sequence>
<reference evidence="2" key="1">
    <citation type="submission" date="2016-10" db="EMBL/GenBank/DDBJ databases">
        <authorList>
            <person name="Varghese N."/>
            <person name="Submissions S."/>
        </authorList>
    </citation>
    <scope>NUCLEOTIDE SEQUENCE [LARGE SCALE GENOMIC DNA]</scope>
    <source>
        <strain evidence="2">PL19</strain>
    </source>
</reference>
<gene>
    <name evidence="1" type="ORF">SAMN05192584_101410</name>
</gene>
<proteinExistence type="predicted"/>
<dbReference type="AlphaFoldDB" id="A0A1I3UCD2"/>
<organism evidence="1 2">
    <name type="scientific">Streptomyces pini</name>
    <dbReference type="NCBI Taxonomy" id="1520580"/>
    <lineage>
        <taxon>Bacteria</taxon>
        <taxon>Bacillati</taxon>
        <taxon>Actinomycetota</taxon>
        <taxon>Actinomycetes</taxon>
        <taxon>Kitasatosporales</taxon>
        <taxon>Streptomycetaceae</taxon>
        <taxon>Streptomyces</taxon>
    </lineage>
</organism>
<keyword evidence="2" id="KW-1185">Reference proteome</keyword>
<name>A0A1I3UCD2_9ACTN</name>
<protein>
    <submittedName>
        <fullName evidence="1">Uncharacterized protein</fullName>
    </submittedName>
</protein>
<accession>A0A1I3UCD2</accession>
<dbReference type="Proteomes" id="UP000198928">
    <property type="component" value="Unassembled WGS sequence"/>
</dbReference>
<dbReference type="RefSeq" id="WP_093847059.1">
    <property type="nucleotide sequence ID" value="NZ_FOSG01000001.1"/>
</dbReference>